<dbReference type="PATRIC" id="fig|937777.3.peg.3369"/>
<evidence type="ECO:0000313" key="2">
    <source>
        <dbReference type="EMBL" id="AFZ68794.1"/>
    </source>
</evidence>
<keyword evidence="3" id="KW-1185">Reference proteome</keyword>
<dbReference type="KEGG" id="dpd:Deipe_3354"/>
<dbReference type="OrthoDB" id="68504at2"/>
<protein>
    <submittedName>
        <fullName evidence="2">Uncharacterized protein</fullName>
    </submittedName>
</protein>
<dbReference type="HOGENOM" id="CLU_1501147_0_0_0"/>
<organism evidence="2 3">
    <name type="scientific">Deinococcus peraridilitoris (strain DSM 19664 / LMG 22246 / CIP 109416 / KR-200)</name>
    <dbReference type="NCBI Taxonomy" id="937777"/>
    <lineage>
        <taxon>Bacteria</taxon>
        <taxon>Thermotogati</taxon>
        <taxon>Deinococcota</taxon>
        <taxon>Deinococci</taxon>
        <taxon>Deinococcales</taxon>
        <taxon>Deinococcaceae</taxon>
        <taxon>Deinococcus</taxon>
    </lineage>
</organism>
<dbReference type="Proteomes" id="UP000010467">
    <property type="component" value="Chromosome"/>
</dbReference>
<feature type="transmembrane region" description="Helical" evidence="1">
    <location>
        <begin position="116"/>
        <end position="136"/>
    </location>
</feature>
<proteinExistence type="predicted"/>
<accession>L0A5S4</accession>
<feature type="transmembrane region" description="Helical" evidence="1">
    <location>
        <begin position="151"/>
        <end position="172"/>
    </location>
</feature>
<keyword evidence="1" id="KW-1133">Transmembrane helix</keyword>
<dbReference type="STRING" id="937777.Deipe_3354"/>
<reference evidence="3" key="1">
    <citation type="submission" date="2012-03" db="EMBL/GenBank/DDBJ databases">
        <title>Complete sequence of chromosome of Deinococcus peraridilitoris DSM 19664.</title>
        <authorList>
            <person name="Lucas S."/>
            <person name="Copeland A."/>
            <person name="Lapidus A."/>
            <person name="Glavina del Rio T."/>
            <person name="Dalin E."/>
            <person name="Tice H."/>
            <person name="Bruce D."/>
            <person name="Goodwin L."/>
            <person name="Pitluck S."/>
            <person name="Peters L."/>
            <person name="Mikhailova N."/>
            <person name="Lu M."/>
            <person name="Kyrpides N."/>
            <person name="Mavromatis K."/>
            <person name="Ivanova N."/>
            <person name="Brettin T."/>
            <person name="Detter J.C."/>
            <person name="Han C."/>
            <person name="Larimer F."/>
            <person name="Land M."/>
            <person name="Hauser L."/>
            <person name="Markowitz V."/>
            <person name="Cheng J.-F."/>
            <person name="Hugenholtz P."/>
            <person name="Woyke T."/>
            <person name="Wu D."/>
            <person name="Pukall R."/>
            <person name="Steenblock K."/>
            <person name="Brambilla E."/>
            <person name="Klenk H.-P."/>
            <person name="Eisen J.A."/>
        </authorList>
    </citation>
    <scope>NUCLEOTIDE SEQUENCE [LARGE SCALE GENOMIC DNA]</scope>
    <source>
        <strain evidence="3">DSM 19664 / LMG 22246 / CIP 109416 / KR-200</strain>
    </source>
</reference>
<name>L0A5S4_DEIPD</name>
<dbReference type="EMBL" id="CP003382">
    <property type="protein sequence ID" value="AFZ68794.1"/>
    <property type="molecule type" value="Genomic_DNA"/>
</dbReference>
<sequence length="179" mass="19008">MTLTARQGREAGSLRAWLVGLSSLVLLTVLLFSTLDWPVKLGAWVLLTLILDECGGWFGYTGAVAGALPLVAPLLAPLLEGRLNLTAAPPEWSVVFPLVCSGLVALLLVKHAGGLLALPLALGAFVLPILLARMLAPQLDTSLTLPASRTFFSWALWPAVIGVSLAAVRHFVLPQRRMA</sequence>
<feature type="transmembrane region" description="Helical" evidence="1">
    <location>
        <begin position="92"/>
        <end position="109"/>
    </location>
</feature>
<evidence type="ECO:0000313" key="3">
    <source>
        <dbReference type="Proteomes" id="UP000010467"/>
    </source>
</evidence>
<gene>
    <name evidence="2" type="ordered locus">Deipe_3354</name>
</gene>
<keyword evidence="1" id="KW-0812">Transmembrane</keyword>
<dbReference type="RefSeq" id="WP_015237092.1">
    <property type="nucleotide sequence ID" value="NC_019793.1"/>
</dbReference>
<evidence type="ECO:0000256" key="1">
    <source>
        <dbReference type="SAM" id="Phobius"/>
    </source>
</evidence>
<feature type="transmembrane region" description="Helical" evidence="1">
    <location>
        <begin position="12"/>
        <end position="32"/>
    </location>
</feature>
<dbReference type="AlphaFoldDB" id="L0A5S4"/>
<keyword evidence="1" id="KW-0472">Membrane</keyword>